<dbReference type="HOGENOM" id="CLU_1941334_0_0_1"/>
<reference evidence="3" key="1">
    <citation type="journal article" date="2013" name="Nat. Commun.">
        <title>Whole-genome sequencing of Oryza brachyantha reveals mechanisms underlying Oryza genome evolution.</title>
        <authorList>
            <person name="Chen J."/>
            <person name="Huang Q."/>
            <person name="Gao D."/>
            <person name="Wang J."/>
            <person name="Lang Y."/>
            <person name="Liu T."/>
            <person name="Li B."/>
            <person name="Bai Z."/>
            <person name="Luis Goicoechea J."/>
            <person name="Liang C."/>
            <person name="Chen C."/>
            <person name="Zhang W."/>
            <person name="Sun S."/>
            <person name="Liao Y."/>
            <person name="Zhang X."/>
            <person name="Yang L."/>
            <person name="Song C."/>
            <person name="Wang M."/>
            <person name="Shi J."/>
            <person name="Liu G."/>
            <person name="Liu J."/>
            <person name="Zhou H."/>
            <person name="Zhou W."/>
            <person name="Yu Q."/>
            <person name="An N."/>
            <person name="Chen Y."/>
            <person name="Cai Q."/>
            <person name="Wang B."/>
            <person name="Liu B."/>
            <person name="Min J."/>
            <person name="Huang Y."/>
            <person name="Wu H."/>
            <person name="Li Z."/>
            <person name="Zhang Y."/>
            <person name="Yin Y."/>
            <person name="Song W."/>
            <person name="Jiang J."/>
            <person name="Jackson S.A."/>
            <person name="Wing R.A."/>
            <person name="Wang J."/>
            <person name="Chen M."/>
        </authorList>
    </citation>
    <scope>NUCLEOTIDE SEQUENCE [LARGE SCALE GENOMIC DNA]</scope>
    <source>
        <strain evidence="3">cv. IRGC 101232</strain>
    </source>
</reference>
<keyword evidence="2" id="KW-0732">Signal</keyword>
<sequence length="130" mass="14676">MASTKVAPLLALSILLLAVAVHGCEPHCSGGGRPVIPTPPVVPTPSYHRHGRWPVGGVRQRAGVGRREDRGRPRRLLPAARRARRPRRRRLPLHRHQGQRAGPQPQRPRRPQPHPQPLRQDLPIRLHLLR</sequence>
<name>J3N4R0_ORYBR</name>
<evidence type="ECO:0000313" key="3">
    <source>
        <dbReference type="EnsemblPlants" id="OB10G25080.1"/>
    </source>
</evidence>
<dbReference type="Gramene" id="OB10G25080.1">
    <property type="protein sequence ID" value="OB10G25080.1"/>
    <property type="gene ID" value="OB10G25080"/>
</dbReference>
<gene>
    <name evidence="3" type="primary">LOC102703337</name>
</gene>
<feature type="compositionally biased region" description="Basic residues" evidence="1">
    <location>
        <begin position="81"/>
        <end position="98"/>
    </location>
</feature>
<keyword evidence="4" id="KW-1185">Reference proteome</keyword>
<dbReference type="EnsemblPlants" id="OB10G25080.1">
    <property type="protein sequence ID" value="OB10G25080.1"/>
    <property type="gene ID" value="OB10G25080"/>
</dbReference>
<protein>
    <submittedName>
        <fullName evidence="3">Uncharacterized protein</fullName>
    </submittedName>
</protein>
<evidence type="ECO:0000256" key="2">
    <source>
        <dbReference type="SAM" id="SignalP"/>
    </source>
</evidence>
<reference evidence="3" key="2">
    <citation type="submission" date="2013-04" db="UniProtKB">
        <authorList>
            <consortium name="EnsemblPlants"/>
        </authorList>
    </citation>
    <scope>IDENTIFICATION</scope>
</reference>
<accession>J3N4R0</accession>
<feature type="region of interest" description="Disordered" evidence="1">
    <location>
        <begin position="28"/>
        <end position="130"/>
    </location>
</feature>
<evidence type="ECO:0000256" key="1">
    <source>
        <dbReference type="SAM" id="MobiDB-lite"/>
    </source>
</evidence>
<feature type="signal peptide" evidence="2">
    <location>
        <begin position="1"/>
        <end position="23"/>
    </location>
</feature>
<feature type="chain" id="PRO_5003775535" evidence="2">
    <location>
        <begin position="24"/>
        <end position="130"/>
    </location>
</feature>
<dbReference type="AlphaFoldDB" id="J3N4R0"/>
<proteinExistence type="predicted"/>
<dbReference type="OMA" id="IELNHAC"/>
<organism evidence="3">
    <name type="scientific">Oryza brachyantha</name>
    <name type="common">malo sina</name>
    <dbReference type="NCBI Taxonomy" id="4533"/>
    <lineage>
        <taxon>Eukaryota</taxon>
        <taxon>Viridiplantae</taxon>
        <taxon>Streptophyta</taxon>
        <taxon>Embryophyta</taxon>
        <taxon>Tracheophyta</taxon>
        <taxon>Spermatophyta</taxon>
        <taxon>Magnoliopsida</taxon>
        <taxon>Liliopsida</taxon>
        <taxon>Poales</taxon>
        <taxon>Poaceae</taxon>
        <taxon>BOP clade</taxon>
        <taxon>Oryzoideae</taxon>
        <taxon>Oryzeae</taxon>
        <taxon>Oryzinae</taxon>
        <taxon>Oryza</taxon>
    </lineage>
</organism>
<evidence type="ECO:0000313" key="4">
    <source>
        <dbReference type="Proteomes" id="UP000006038"/>
    </source>
</evidence>
<dbReference type="Proteomes" id="UP000006038">
    <property type="component" value="Chromosome 10"/>
</dbReference>